<protein>
    <submittedName>
        <fullName evidence="2">Os11g0202450 protein</fullName>
    </submittedName>
</protein>
<proteinExistence type="predicted"/>
<dbReference type="InParanoid" id="A0A0P0Y036"/>
<evidence type="ECO:0000256" key="1">
    <source>
        <dbReference type="SAM" id="MobiDB-lite"/>
    </source>
</evidence>
<reference evidence="2 3" key="3">
    <citation type="journal article" date="2013" name="Rice">
        <title>Improvement of the Oryza sativa Nipponbare reference genome using next generation sequence and optical map data.</title>
        <authorList>
            <person name="Kawahara Y."/>
            <person name="de la Bastide M."/>
            <person name="Hamilton J.P."/>
            <person name="Kanamori H."/>
            <person name="McCombie W.R."/>
            <person name="Ouyang S."/>
            <person name="Schwartz D.C."/>
            <person name="Tanaka T."/>
            <person name="Wu J."/>
            <person name="Zhou S."/>
            <person name="Childs K.L."/>
            <person name="Davidson R.M."/>
            <person name="Lin H."/>
            <person name="Quesada-Ocampo L."/>
            <person name="Vaillancourt B."/>
            <person name="Sakai H."/>
            <person name="Lee S.S."/>
            <person name="Kim J."/>
            <person name="Numa H."/>
            <person name="Itoh T."/>
            <person name="Buell C.R."/>
            <person name="Matsumoto T."/>
        </authorList>
    </citation>
    <scope>NUCLEOTIDE SEQUENCE [LARGE SCALE GENOMIC DNA]</scope>
    <source>
        <strain evidence="3">cv. Nipponbare</strain>
    </source>
</reference>
<evidence type="ECO:0000313" key="3">
    <source>
        <dbReference type="Proteomes" id="UP000059680"/>
    </source>
</evidence>
<sequence>MQLSALKSSGTHQYSLSNKVFSLVNVGHHFKSLFKINCAECKKEDKQKPQSSSGYKHININNEIIQTTQRWKCKHTDPCSLISPNVLASDKPSKSTQLTLTNASSSDGIVSSTGVLPWK</sequence>
<name>A0A0P0Y036_ORYSJ</name>
<reference evidence="3" key="1">
    <citation type="journal article" date="2005" name="Nature">
        <title>The map-based sequence of the rice genome.</title>
        <authorList>
            <consortium name="International rice genome sequencing project (IRGSP)"/>
            <person name="Matsumoto T."/>
            <person name="Wu J."/>
            <person name="Kanamori H."/>
            <person name="Katayose Y."/>
            <person name="Fujisawa M."/>
            <person name="Namiki N."/>
            <person name="Mizuno H."/>
            <person name="Yamamoto K."/>
            <person name="Antonio B.A."/>
            <person name="Baba T."/>
            <person name="Sakata K."/>
            <person name="Nagamura Y."/>
            <person name="Aoki H."/>
            <person name="Arikawa K."/>
            <person name="Arita K."/>
            <person name="Bito T."/>
            <person name="Chiden Y."/>
            <person name="Fujitsuka N."/>
            <person name="Fukunaka R."/>
            <person name="Hamada M."/>
            <person name="Harada C."/>
            <person name="Hayashi A."/>
            <person name="Hijishita S."/>
            <person name="Honda M."/>
            <person name="Hosokawa S."/>
            <person name="Ichikawa Y."/>
            <person name="Idonuma A."/>
            <person name="Iijima M."/>
            <person name="Ikeda M."/>
            <person name="Ikeno M."/>
            <person name="Ito K."/>
            <person name="Ito S."/>
            <person name="Ito T."/>
            <person name="Ito Y."/>
            <person name="Ito Y."/>
            <person name="Iwabuchi A."/>
            <person name="Kamiya K."/>
            <person name="Karasawa W."/>
            <person name="Kurita K."/>
            <person name="Katagiri S."/>
            <person name="Kikuta A."/>
            <person name="Kobayashi H."/>
            <person name="Kobayashi N."/>
            <person name="Machita K."/>
            <person name="Maehara T."/>
            <person name="Masukawa M."/>
            <person name="Mizubayashi T."/>
            <person name="Mukai Y."/>
            <person name="Nagasaki H."/>
            <person name="Nagata Y."/>
            <person name="Naito S."/>
            <person name="Nakashima M."/>
            <person name="Nakama Y."/>
            <person name="Nakamichi Y."/>
            <person name="Nakamura M."/>
            <person name="Meguro A."/>
            <person name="Negishi M."/>
            <person name="Ohta I."/>
            <person name="Ohta T."/>
            <person name="Okamoto M."/>
            <person name="Ono N."/>
            <person name="Saji S."/>
            <person name="Sakaguchi M."/>
            <person name="Sakai K."/>
            <person name="Shibata M."/>
            <person name="Shimokawa T."/>
            <person name="Song J."/>
            <person name="Takazaki Y."/>
            <person name="Terasawa K."/>
            <person name="Tsugane M."/>
            <person name="Tsuji K."/>
            <person name="Ueda S."/>
            <person name="Waki K."/>
            <person name="Yamagata H."/>
            <person name="Yamamoto M."/>
            <person name="Yamamoto S."/>
            <person name="Yamane H."/>
            <person name="Yoshiki S."/>
            <person name="Yoshihara R."/>
            <person name="Yukawa K."/>
            <person name="Zhong H."/>
            <person name="Yano M."/>
            <person name="Yuan Q."/>
            <person name="Ouyang S."/>
            <person name="Liu J."/>
            <person name="Jones K.M."/>
            <person name="Gansberger K."/>
            <person name="Moffat K."/>
            <person name="Hill J."/>
            <person name="Bera J."/>
            <person name="Fadrosh D."/>
            <person name="Jin S."/>
            <person name="Johri S."/>
            <person name="Kim M."/>
            <person name="Overton L."/>
            <person name="Reardon M."/>
            <person name="Tsitrin T."/>
            <person name="Vuong H."/>
            <person name="Weaver B."/>
            <person name="Ciecko A."/>
            <person name="Tallon L."/>
            <person name="Jackson J."/>
            <person name="Pai G."/>
            <person name="Aken S.V."/>
            <person name="Utterback T."/>
            <person name="Reidmuller S."/>
            <person name="Feldblyum T."/>
            <person name="Hsiao J."/>
            <person name="Zismann V."/>
            <person name="Iobst S."/>
            <person name="de Vazeille A.R."/>
            <person name="Buell C.R."/>
            <person name="Ying K."/>
            <person name="Li Y."/>
            <person name="Lu T."/>
            <person name="Huang Y."/>
            <person name="Zhao Q."/>
            <person name="Feng Q."/>
            <person name="Zhang L."/>
            <person name="Zhu J."/>
            <person name="Weng Q."/>
            <person name="Mu J."/>
            <person name="Lu Y."/>
            <person name="Fan D."/>
            <person name="Liu Y."/>
            <person name="Guan J."/>
            <person name="Zhang Y."/>
            <person name="Yu S."/>
            <person name="Liu X."/>
            <person name="Zhang Y."/>
            <person name="Hong G."/>
            <person name="Han B."/>
            <person name="Choisne N."/>
            <person name="Demange N."/>
            <person name="Orjeda G."/>
            <person name="Samain S."/>
            <person name="Cattolico L."/>
            <person name="Pelletier E."/>
            <person name="Couloux A."/>
            <person name="Segurens B."/>
            <person name="Wincker P."/>
            <person name="D'Hont A."/>
            <person name="Scarpelli C."/>
            <person name="Weissenbach J."/>
            <person name="Salanoubat M."/>
            <person name="Quetier F."/>
            <person name="Yu Y."/>
            <person name="Kim H.R."/>
            <person name="Rambo T."/>
            <person name="Currie J."/>
            <person name="Collura K."/>
            <person name="Luo M."/>
            <person name="Yang T."/>
            <person name="Ammiraju J.S.S."/>
            <person name="Engler F."/>
            <person name="Soderlund C."/>
            <person name="Wing R.A."/>
            <person name="Palmer L.E."/>
            <person name="de la Bastide M."/>
            <person name="Spiegel L."/>
            <person name="Nascimento L."/>
            <person name="Zutavern T."/>
            <person name="O'Shaughnessy A."/>
            <person name="Dike S."/>
            <person name="Dedhia N."/>
            <person name="Preston R."/>
            <person name="Balija V."/>
            <person name="McCombie W.R."/>
            <person name="Chow T."/>
            <person name="Chen H."/>
            <person name="Chung M."/>
            <person name="Chen C."/>
            <person name="Shaw J."/>
            <person name="Wu H."/>
            <person name="Hsiao K."/>
            <person name="Chao Y."/>
            <person name="Chu M."/>
            <person name="Cheng C."/>
            <person name="Hour A."/>
            <person name="Lee P."/>
            <person name="Lin S."/>
            <person name="Lin Y."/>
            <person name="Liou J."/>
            <person name="Liu S."/>
            <person name="Hsing Y."/>
            <person name="Raghuvanshi S."/>
            <person name="Mohanty A."/>
            <person name="Bharti A.K."/>
            <person name="Gaur A."/>
            <person name="Gupta V."/>
            <person name="Kumar D."/>
            <person name="Ravi V."/>
            <person name="Vij S."/>
            <person name="Kapur A."/>
            <person name="Khurana P."/>
            <person name="Khurana P."/>
            <person name="Khurana J.P."/>
            <person name="Tyagi A.K."/>
            <person name="Gaikwad K."/>
            <person name="Singh A."/>
            <person name="Dalal V."/>
            <person name="Srivastava S."/>
            <person name="Dixit A."/>
            <person name="Pal A.K."/>
            <person name="Ghazi I.A."/>
            <person name="Yadav M."/>
            <person name="Pandit A."/>
            <person name="Bhargava A."/>
            <person name="Sureshbabu K."/>
            <person name="Batra K."/>
            <person name="Sharma T.R."/>
            <person name="Mohapatra T."/>
            <person name="Singh N.K."/>
            <person name="Messing J."/>
            <person name="Nelson A.B."/>
            <person name="Fuks G."/>
            <person name="Kavchok S."/>
            <person name="Keizer G."/>
            <person name="Linton E."/>
            <person name="Llaca V."/>
            <person name="Song R."/>
            <person name="Tanyolac B."/>
            <person name="Young S."/>
            <person name="Ho-Il K."/>
            <person name="Hahn J.H."/>
            <person name="Sangsakoo G."/>
            <person name="Vanavichit A."/>
            <person name="de Mattos Luiz.A.T."/>
            <person name="Zimmer P.D."/>
            <person name="Malone G."/>
            <person name="Dellagostin O."/>
            <person name="de Oliveira A.C."/>
            <person name="Bevan M."/>
            <person name="Bancroft I."/>
            <person name="Minx P."/>
            <person name="Cordum H."/>
            <person name="Wilson R."/>
            <person name="Cheng Z."/>
            <person name="Jin W."/>
            <person name="Jiang J."/>
            <person name="Leong S.A."/>
            <person name="Iwama H."/>
            <person name="Gojobori T."/>
            <person name="Itoh T."/>
            <person name="Niimura Y."/>
            <person name="Fujii Y."/>
            <person name="Habara T."/>
            <person name="Sakai H."/>
            <person name="Sato Y."/>
            <person name="Wilson G."/>
            <person name="Kumar K."/>
            <person name="McCouch S."/>
            <person name="Juretic N."/>
            <person name="Hoen D."/>
            <person name="Wright S."/>
            <person name="Bruskiewich R."/>
            <person name="Bureau T."/>
            <person name="Miyao A."/>
            <person name="Hirochika H."/>
            <person name="Nishikawa T."/>
            <person name="Kadowaki K."/>
            <person name="Sugiura M."/>
            <person name="Burr B."/>
            <person name="Sasaki T."/>
        </authorList>
    </citation>
    <scope>NUCLEOTIDE SEQUENCE [LARGE SCALE GENOMIC DNA]</scope>
    <source>
        <strain evidence="3">cv. Nipponbare</strain>
    </source>
</reference>
<dbReference type="Gramene" id="Os11t0202450-00">
    <property type="protein sequence ID" value="Os11t0202450-00"/>
    <property type="gene ID" value="Os11g0202450"/>
</dbReference>
<dbReference type="EMBL" id="AP014967">
    <property type="protein sequence ID" value="BAT13102.1"/>
    <property type="molecule type" value="Genomic_DNA"/>
</dbReference>
<reference evidence="2 3" key="2">
    <citation type="journal article" date="2013" name="Plant Cell Physiol.">
        <title>Rice Annotation Project Database (RAP-DB): an integrative and interactive database for rice genomics.</title>
        <authorList>
            <person name="Sakai H."/>
            <person name="Lee S.S."/>
            <person name="Tanaka T."/>
            <person name="Numa H."/>
            <person name="Kim J."/>
            <person name="Kawahara Y."/>
            <person name="Wakimoto H."/>
            <person name="Yang C.C."/>
            <person name="Iwamoto M."/>
            <person name="Abe T."/>
            <person name="Yamada Y."/>
            <person name="Muto A."/>
            <person name="Inokuchi H."/>
            <person name="Ikemura T."/>
            <person name="Matsumoto T."/>
            <person name="Sasaki T."/>
            <person name="Itoh T."/>
        </authorList>
    </citation>
    <scope>NUCLEOTIDE SEQUENCE [LARGE SCALE GENOMIC DNA]</scope>
    <source>
        <strain evidence="3">cv. Nipponbare</strain>
    </source>
</reference>
<dbReference type="AlphaFoldDB" id="A0A0P0Y036"/>
<dbReference type="Proteomes" id="UP000059680">
    <property type="component" value="Chromosome 11"/>
</dbReference>
<gene>
    <name evidence="2" type="ordered locus">Os11g0202450</name>
    <name evidence="2" type="ORF">OSNPB_110202450</name>
</gene>
<keyword evidence="3" id="KW-1185">Reference proteome</keyword>
<feature type="region of interest" description="Disordered" evidence="1">
    <location>
        <begin position="97"/>
        <end position="119"/>
    </location>
</feature>
<evidence type="ECO:0000313" key="2">
    <source>
        <dbReference type="EMBL" id="BAT13102.1"/>
    </source>
</evidence>
<accession>A0A0P0Y036</accession>
<organism evidence="2 3">
    <name type="scientific">Oryza sativa subsp. japonica</name>
    <name type="common">Rice</name>
    <dbReference type="NCBI Taxonomy" id="39947"/>
    <lineage>
        <taxon>Eukaryota</taxon>
        <taxon>Viridiplantae</taxon>
        <taxon>Streptophyta</taxon>
        <taxon>Embryophyta</taxon>
        <taxon>Tracheophyta</taxon>
        <taxon>Spermatophyta</taxon>
        <taxon>Magnoliopsida</taxon>
        <taxon>Liliopsida</taxon>
        <taxon>Poales</taxon>
        <taxon>Poaceae</taxon>
        <taxon>BOP clade</taxon>
        <taxon>Oryzoideae</taxon>
        <taxon>Oryzeae</taxon>
        <taxon>Oryzinae</taxon>
        <taxon>Oryza</taxon>
        <taxon>Oryza sativa</taxon>
    </lineage>
</organism>
<dbReference type="PaxDb" id="39947-A0A0P0Y036"/>